<feature type="domain" description="NECAP PHear" evidence="6">
    <location>
        <begin position="7"/>
        <end position="162"/>
    </location>
</feature>
<protein>
    <recommendedName>
        <fullName evidence="6">NECAP PHear domain-containing protein</fullName>
    </recommendedName>
</protein>
<evidence type="ECO:0000313" key="7">
    <source>
        <dbReference type="EMBL" id="KAL3069767.1"/>
    </source>
</evidence>
<dbReference type="InterPro" id="IPR011993">
    <property type="entry name" value="PH-like_dom_sf"/>
</dbReference>
<feature type="region of interest" description="Disordered" evidence="5">
    <location>
        <begin position="184"/>
        <end position="204"/>
    </location>
</feature>
<comment type="similarity">
    <text evidence="1">Belongs to the NECAP family.</text>
</comment>
<evidence type="ECO:0000256" key="3">
    <source>
        <dbReference type="ARBA" id="ARBA00022583"/>
    </source>
</evidence>
<dbReference type="SUPFAM" id="SSF50729">
    <property type="entry name" value="PH domain-like"/>
    <property type="match status" value="1"/>
</dbReference>
<proteinExistence type="inferred from homology"/>
<gene>
    <name evidence="7" type="ORF">niasHS_016001</name>
</gene>
<keyword evidence="2" id="KW-0813">Transport</keyword>
<sequence length="204" mass="22194">MAGESAYELVLLVKPEVFIYKIPPLTGNKGYKAADWKLDSPDWVGRLRLISIGDKLEIRLEDKTSGELFAKAPIGQLNSVDYESVSDSSRYFVVRLRSDNAQTAFVGIGFADRADSFDLNVAIQDHFKAVKKCDDSAEDNAETVPKLDLSFKEGQTITVNIGKKTITSNNNSSCAVPNLRTSLGGSSAMPLLPPPPASGNKIRK</sequence>
<evidence type="ECO:0000256" key="4">
    <source>
        <dbReference type="ARBA" id="ARBA00022927"/>
    </source>
</evidence>
<organism evidence="7 8">
    <name type="scientific">Heterodera schachtii</name>
    <name type="common">Sugarbeet cyst nematode worm</name>
    <name type="synonym">Tylenchus schachtii</name>
    <dbReference type="NCBI Taxonomy" id="97005"/>
    <lineage>
        <taxon>Eukaryota</taxon>
        <taxon>Metazoa</taxon>
        <taxon>Ecdysozoa</taxon>
        <taxon>Nematoda</taxon>
        <taxon>Chromadorea</taxon>
        <taxon>Rhabditida</taxon>
        <taxon>Tylenchina</taxon>
        <taxon>Tylenchomorpha</taxon>
        <taxon>Tylenchoidea</taxon>
        <taxon>Heteroderidae</taxon>
        <taxon>Heteroderinae</taxon>
        <taxon>Heterodera</taxon>
    </lineage>
</organism>
<dbReference type="EMBL" id="JBICCN010000427">
    <property type="protein sequence ID" value="KAL3069767.1"/>
    <property type="molecule type" value="Genomic_DNA"/>
</dbReference>
<comment type="caution">
    <text evidence="7">The sequence shown here is derived from an EMBL/GenBank/DDBJ whole genome shotgun (WGS) entry which is preliminary data.</text>
</comment>
<reference evidence="7 8" key="1">
    <citation type="submission" date="2024-10" db="EMBL/GenBank/DDBJ databases">
        <authorList>
            <person name="Kim D."/>
        </authorList>
    </citation>
    <scope>NUCLEOTIDE SEQUENCE [LARGE SCALE GENOMIC DNA]</scope>
    <source>
        <strain evidence="7">Taebaek</strain>
    </source>
</reference>
<dbReference type="Gene3D" id="2.30.29.30">
    <property type="entry name" value="Pleckstrin-homology domain (PH domain)/Phosphotyrosine-binding domain (PTB)"/>
    <property type="match status" value="1"/>
</dbReference>
<keyword evidence="4" id="KW-0653">Protein transport</keyword>
<dbReference type="CDD" id="cd13228">
    <property type="entry name" value="PHear_NECAP"/>
    <property type="match status" value="1"/>
</dbReference>
<keyword evidence="8" id="KW-1185">Reference proteome</keyword>
<accession>A0ABD2HW94</accession>
<evidence type="ECO:0000256" key="2">
    <source>
        <dbReference type="ARBA" id="ARBA00022448"/>
    </source>
</evidence>
<evidence type="ECO:0000256" key="5">
    <source>
        <dbReference type="SAM" id="MobiDB-lite"/>
    </source>
</evidence>
<evidence type="ECO:0000259" key="6">
    <source>
        <dbReference type="Pfam" id="PF07933"/>
    </source>
</evidence>
<name>A0ABD2HW94_HETSC</name>
<dbReference type="PANTHER" id="PTHR12847">
    <property type="entry name" value="ATP-BINDING CASSETTE ABC TRANSPORTER-RELATED"/>
    <property type="match status" value="1"/>
</dbReference>
<dbReference type="Pfam" id="PF07933">
    <property type="entry name" value="DUF1681"/>
    <property type="match status" value="1"/>
</dbReference>
<evidence type="ECO:0000313" key="8">
    <source>
        <dbReference type="Proteomes" id="UP001620645"/>
    </source>
</evidence>
<dbReference type="FunFam" id="2.30.29.30:FF:000064">
    <property type="entry name" value="Adaptin ear-binding coat-associated protein 1"/>
    <property type="match status" value="1"/>
</dbReference>
<dbReference type="PANTHER" id="PTHR12847:SF9">
    <property type="entry name" value="NECAP-LIKE PROTEIN CG9132"/>
    <property type="match status" value="1"/>
</dbReference>
<dbReference type="Proteomes" id="UP001620645">
    <property type="component" value="Unassembled WGS sequence"/>
</dbReference>
<dbReference type="AlphaFoldDB" id="A0ABD2HW94"/>
<dbReference type="GO" id="GO:0006897">
    <property type="term" value="P:endocytosis"/>
    <property type="evidence" value="ECO:0007669"/>
    <property type="project" value="UniProtKB-KW"/>
</dbReference>
<evidence type="ECO:0000256" key="1">
    <source>
        <dbReference type="ARBA" id="ARBA00007736"/>
    </source>
</evidence>
<dbReference type="GO" id="GO:0015031">
    <property type="term" value="P:protein transport"/>
    <property type="evidence" value="ECO:0007669"/>
    <property type="project" value="UniProtKB-KW"/>
</dbReference>
<dbReference type="InterPro" id="IPR012466">
    <property type="entry name" value="NECAP_PHear"/>
</dbReference>
<keyword evidence="3" id="KW-0254">Endocytosis</keyword>